<comment type="caution">
    <text evidence="1">The sequence shown here is derived from an EMBL/GenBank/DDBJ whole genome shotgun (WGS) entry which is preliminary data.</text>
</comment>
<gene>
    <name evidence="1" type="ORF">K3G42_030360</name>
</gene>
<protein>
    <submittedName>
        <fullName evidence="1">Uncharacterized protein</fullName>
    </submittedName>
</protein>
<name>A0ACB8F6S6_9SAUR</name>
<organism evidence="1 2">
    <name type="scientific">Sphaerodactylus townsendi</name>
    <dbReference type="NCBI Taxonomy" id="933632"/>
    <lineage>
        <taxon>Eukaryota</taxon>
        <taxon>Metazoa</taxon>
        <taxon>Chordata</taxon>
        <taxon>Craniata</taxon>
        <taxon>Vertebrata</taxon>
        <taxon>Euteleostomi</taxon>
        <taxon>Lepidosauria</taxon>
        <taxon>Squamata</taxon>
        <taxon>Bifurcata</taxon>
        <taxon>Gekkota</taxon>
        <taxon>Sphaerodactylidae</taxon>
        <taxon>Sphaerodactylus</taxon>
    </lineage>
</organism>
<evidence type="ECO:0000313" key="2">
    <source>
        <dbReference type="Proteomes" id="UP000827872"/>
    </source>
</evidence>
<dbReference type="EMBL" id="CM037618">
    <property type="protein sequence ID" value="KAH8001023.1"/>
    <property type="molecule type" value="Genomic_DNA"/>
</dbReference>
<sequence length="100" mass="10894">MHCTGLFLLLGLCAFWAELAPASGQRPPAAHGLSAAGVPKRCQLKPETGPCKARLTRYYYDHPRRSCWPFVYGGCGGNSNNFLTEAECMRACAYPRKGAV</sequence>
<reference evidence="1" key="1">
    <citation type="submission" date="2021-08" db="EMBL/GenBank/DDBJ databases">
        <title>The first chromosome-level gecko genome reveals the dynamic sex chromosomes of Neotropical dwarf geckos (Sphaerodactylidae: Sphaerodactylus).</title>
        <authorList>
            <person name="Pinto B.J."/>
            <person name="Keating S.E."/>
            <person name="Gamble T."/>
        </authorList>
    </citation>
    <scope>NUCLEOTIDE SEQUENCE</scope>
    <source>
        <strain evidence="1">TG3544</strain>
    </source>
</reference>
<evidence type="ECO:0000313" key="1">
    <source>
        <dbReference type="EMBL" id="KAH8001023.1"/>
    </source>
</evidence>
<accession>A0ACB8F6S6</accession>
<proteinExistence type="predicted"/>
<keyword evidence="2" id="KW-1185">Reference proteome</keyword>
<dbReference type="Proteomes" id="UP000827872">
    <property type="component" value="Linkage Group LG05"/>
</dbReference>